<name>G5LV46_SALET</name>
<evidence type="ECO:0000313" key="2">
    <source>
        <dbReference type="Proteomes" id="UP000004642"/>
    </source>
</evidence>
<evidence type="ECO:0000313" key="1">
    <source>
        <dbReference type="EMBL" id="EHC31282.1"/>
    </source>
</evidence>
<organism evidence="1 2">
    <name type="scientific">Salmonella enterica subsp. enterica serovar Alachua str. R6-377</name>
    <dbReference type="NCBI Taxonomy" id="913241"/>
    <lineage>
        <taxon>Bacteria</taxon>
        <taxon>Pseudomonadati</taxon>
        <taxon>Pseudomonadota</taxon>
        <taxon>Gammaproteobacteria</taxon>
        <taxon>Enterobacterales</taxon>
        <taxon>Enterobacteriaceae</taxon>
        <taxon>Salmonella</taxon>
    </lineage>
</organism>
<dbReference type="Proteomes" id="UP000004642">
    <property type="component" value="Unassembled WGS sequence"/>
</dbReference>
<sequence>MAEPALLRTFGERTGINLETNFNTIAGALRRSQHLPL</sequence>
<protein>
    <submittedName>
        <fullName evidence="1">Uncharacterized protein</fullName>
    </submittedName>
</protein>
<reference evidence="1 2" key="1">
    <citation type="journal article" date="2011" name="BMC Genomics">
        <title>Genome sequencing reveals diversification of virulence factor content and possible host adaptation in distinct subpopulations of Salmonella enterica.</title>
        <authorList>
            <person name="den Bakker H.C."/>
            <person name="Moreno Switt A.I."/>
            <person name="Govoni G."/>
            <person name="Cummings C.A."/>
            <person name="Ranieri M.L."/>
            <person name="Degoricija L."/>
            <person name="Hoelzer K."/>
            <person name="Rodriguez-Rivera L.D."/>
            <person name="Brown S."/>
            <person name="Bolchacova E."/>
            <person name="Furtado M.R."/>
            <person name="Wiedmann M."/>
        </authorList>
    </citation>
    <scope>NUCLEOTIDE SEQUENCE [LARGE SCALE GENOMIC DNA]</scope>
    <source>
        <strain evidence="1 2">R6-377</strain>
    </source>
</reference>
<dbReference type="AlphaFoldDB" id="G5LV46"/>
<gene>
    <name evidence="1" type="ORF">LTSEALA_5131</name>
</gene>
<dbReference type="EMBL" id="AFCJ01002197">
    <property type="protein sequence ID" value="EHC31282.1"/>
    <property type="molecule type" value="Genomic_DNA"/>
</dbReference>
<accession>G5LV46</accession>
<proteinExistence type="predicted"/>
<comment type="caution">
    <text evidence="1">The sequence shown here is derived from an EMBL/GenBank/DDBJ whole genome shotgun (WGS) entry which is preliminary data.</text>
</comment>